<proteinExistence type="predicted"/>
<organism evidence="1 2">
    <name type="scientific">Aquamicrobium segne</name>
    <dbReference type="NCBI Taxonomy" id="469547"/>
    <lineage>
        <taxon>Bacteria</taxon>
        <taxon>Pseudomonadati</taxon>
        <taxon>Pseudomonadota</taxon>
        <taxon>Alphaproteobacteria</taxon>
        <taxon>Hyphomicrobiales</taxon>
        <taxon>Phyllobacteriaceae</taxon>
        <taxon>Aquamicrobium</taxon>
    </lineage>
</organism>
<dbReference type="Gene3D" id="2.40.10.270">
    <property type="entry name" value="Bacteriophage SPP1 head-tail adaptor protein"/>
    <property type="match status" value="1"/>
</dbReference>
<dbReference type="InterPro" id="IPR008767">
    <property type="entry name" value="Phage_SPP1_head-tail_adaptor"/>
</dbReference>
<dbReference type="EMBL" id="JBHSLL010000059">
    <property type="protein sequence ID" value="MFC5387565.1"/>
    <property type="molecule type" value="Genomic_DNA"/>
</dbReference>
<keyword evidence="2" id="KW-1185">Reference proteome</keyword>
<reference evidence="2" key="1">
    <citation type="journal article" date="2019" name="Int. J. Syst. Evol. Microbiol.">
        <title>The Global Catalogue of Microorganisms (GCM) 10K type strain sequencing project: providing services to taxonomists for standard genome sequencing and annotation.</title>
        <authorList>
            <consortium name="The Broad Institute Genomics Platform"/>
            <consortium name="The Broad Institute Genome Sequencing Center for Infectious Disease"/>
            <person name="Wu L."/>
            <person name="Ma J."/>
        </authorList>
    </citation>
    <scope>NUCLEOTIDE SEQUENCE [LARGE SCALE GENOMIC DNA]</scope>
    <source>
        <strain evidence="2">CGMCC 4.1415</strain>
    </source>
</reference>
<protein>
    <submittedName>
        <fullName evidence="1">Phage head closure protein</fullName>
    </submittedName>
</protein>
<accession>A0ABW0H1D3</accession>
<dbReference type="Pfam" id="PF05521">
    <property type="entry name" value="Phage_HCP"/>
    <property type="match status" value="1"/>
</dbReference>
<comment type="caution">
    <text evidence="1">The sequence shown here is derived from an EMBL/GenBank/DDBJ whole genome shotgun (WGS) entry which is preliminary data.</text>
</comment>
<sequence>MTSREPYRPQRIGNLRERIVLGKYVPGEPDWSGHPGDPTWEAQPAIWARVEPLKGEERMIGGGLAAVAWVQVHIRHRSDVETTWRLTHRGITYNIRAIRNLDERDRFLSIDCEGLVNED</sequence>
<evidence type="ECO:0000313" key="2">
    <source>
        <dbReference type="Proteomes" id="UP001596016"/>
    </source>
</evidence>
<dbReference type="NCBIfam" id="TIGR01563">
    <property type="entry name" value="gp16_SPP1"/>
    <property type="match status" value="1"/>
</dbReference>
<evidence type="ECO:0000313" key="1">
    <source>
        <dbReference type="EMBL" id="MFC5387565.1"/>
    </source>
</evidence>
<dbReference type="InterPro" id="IPR038666">
    <property type="entry name" value="SSP1_head-tail_sf"/>
</dbReference>
<gene>
    <name evidence="1" type="ORF">ACFPLB_16525</name>
</gene>
<dbReference type="RefSeq" id="WP_378231696.1">
    <property type="nucleotide sequence ID" value="NZ_JBHSLL010000059.1"/>
</dbReference>
<name>A0ABW0H1D3_9HYPH</name>
<dbReference type="Proteomes" id="UP001596016">
    <property type="component" value="Unassembled WGS sequence"/>
</dbReference>